<evidence type="ECO:0000256" key="11">
    <source>
        <dbReference type="ARBA" id="ARBA00022679"/>
    </source>
</evidence>
<evidence type="ECO:0000256" key="6">
    <source>
        <dbReference type="ARBA" id="ARBA00005159"/>
    </source>
</evidence>
<comment type="pathway">
    <text evidence="6">Cofactor biosynthesis; adenosylcobalamin biosynthesis; adenosylcobalamin from cob(II)yrinate a,c-diamide: step 5/7.</text>
</comment>
<dbReference type="GO" id="GO:0005525">
    <property type="term" value="F:GTP binding"/>
    <property type="evidence" value="ECO:0007669"/>
    <property type="project" value="UniProtKB-KW"/>
</dbReference>
<evidence type="ECO:0000256" key="2">
    <source>
        <dbReference type="ARBA" id="ARBA00000711"/>
    </source>
</evidence>
<comment type="catalytic activity">
    <reaction evidence="1">
        <text>adenosylcob(III)inamide + ATP = adenosylcob(III)inamide phosphate + ADP + H(+)</text>
        <dbReference type="Rhea" id="RHEA:15769"/>
        <dbReference type="ChEBI" id="CHEBI:2480"/>
        <dbReference type="ChEBI" id="CHEBI:15378"/>
        <dbReference type="ChEBI" id="CHEBI:30616"/>
        <dbReference type="ChEBI" id="CHEBI:58502"/>
        <dbReference type="ChEBI" id="CHEBI:456216"/>
        <dbReference type="EC" id="2.7.1.156"/>
    </reaction>
</comment>
<dbReference type="GO" id="GO:0043752">
    <property type="term" value="F:adenosylcobinamide kinase activity"/>
    <property type="evidence" value="ECO:0007669"/>
    <property type="project" value="UniProtKB-EC"/>
</dbReference>
<keyword evidence="11 20" id="KW-0808">Transferase</keyword>
<evidence type="ECO:0000256" key="16">
    <source>
        <dbReference type="ARBA" id="ARBA00029570"/>
    </source>
</evidence>
<dbReference type="InterPro" id="IPR027417">
    <property type="entry name" value="P-loop_NTPase"/>
</dbReference>
<comment type="function">
    <text evidence="4">Catalyzes ATP-dependent phosphorylation of adenosylcobinamide and addition of GMP to adenosylcobinamide phosphate.</text>
</comment>
<evidence type="ECO:0000256" key="5">
    <source>
        <dbReference type="ARBA" id="ARBA00004692"/>
    </source>
</evidence>
<feature type="binding site" evidence="19">
    <location>
        <begin position="53"/>
        <end position="56"/>
    </location>
    <ligand>
        <name>GTP</name>
        <dbReference type="ChEBI" id="CHEBI:37565"/>
    </ligand>
</feature>
<dbReference type="CDD" id="cd00544">
    <property type="entry name" value="CobU"/>
    <property type="match status" value="1"/>
</dbReference>
<keyword evidence="10" id="KW-0169">Cobalamin biosynthesis</keyword>
<dbReference type="PANTHER" id="PTHR34848">
    <property type="match status" value="1"/>
</dbReference>
<comment type="catalytic activity">
    <reaction evidence="3">
        <text>adenosylcob(III)inamide + GTP = adenosylcob(III)inamide phosphate + GDP + H(+)</text>
        <dbReference type="Rhea" id="RHEA:15765"/>
        <dbReference type="ChEBI" id="CHEBI:2480"/>
        <dbReference type="ChEBI" id="CHEBI:15378"/>
        <dbReference type="ChEBI" id="CHEBI:37565"/>
        <dbReference type="ChEBI" id="CHEBI:58189"/>
        <dbReference type="ChEBI" id="CHEBI:58502"/>
        <dbReference type="EC" id="2.7.1.156"/>
    </reaction>
</comment>
<accession>A0A928W146</accession>
<evidence type="ECO:0000256" key="15">
    <source>
        <dbReference type="ARBA" id="ARBA00023134"/>
    </source>
</evidence>
<keyword evidence="21" id="KW-1185">Reference proteome</keyword>
<dbReference type="PANTHER" id="PTHR34848:SF1">
    <property type="entry name" value="BIFUNCTIONAL ADENOSYLCOBALAMIN BIOSYNTHESIS PROTEIN COBU"/>
    <property type="match status" value="1"/>
</dbReference>
<dbReference type="NCBIfam" id="NF004469">
    <property type="entry name" value="PRK05800.1"/>
    <property type="match status" value="1"/>
</dbReference>
<comment type="similarity">
    <text evidence="7">Belongs to the CobU/CobP family.</text>
</comment>
<feature type="binding site" evidence="19">
    <location>
        <begin position="34"/>
        <end position="36"/>
    </location>
    <ligand>
        <name>GTP</name>
        <dbReference type="ChEBI" id="CHEBI:37565"/>
    </ligand>
</feature>
<dbReference type="Pfam" id="PF02283">
    <property type="entry name" value="CobU"/>
    <property type="match status" value="1"/>
</dbReference>
<dbReference type="PIRSF" id="PIRSF006135">
    <property type="entry name" value="CobU"/>
    <property type="match status" value="1"/>
</dbReference>
<dbReference type="RefSeq" id="WP_264321566.1">
    <property type="nucleotide sequence ID" value="NZ_JADEXN010000184.1"/>
</dbReference>
<dbReference type="SUPFAM" id="SSF52540">
    <property type="entry name" value="P-loop containing nucleoside triphosphate hydrolases"/>
    <property type="match status" value="1"/>
</dbReference>
<comment type="catalytic activity">
    <reaction evidence="2">
        <text>adenosylcob(III)inamide phosphate + GTP + H(+) = adenosylcob(III)inamide-GDP + diphosphate</text>
        <dbReference type="Rhea" id="RHEA:22712"/>
        <dbReference type="ChEBI" id="CHEBI:15378"/>
        <dbReference type="ChEBI" id="CHEBI:33019"/>
        <dbReference type="ChEBI" id="CHEBI:37565"/>
        <dbReference type="ChEBI" id="CHEBI:58502"/>
        <dbReference type="ChEBI" id="CHEBI:60487"/>
        <dbReference type="EC" id="2.7.7.62"/>
    </reaction>
</comment>
<evidence type="ECO:0000313" key="21">
    <source>
        <dbReference type="Proteomes" id="UP000621799"/>
    </source>
</evidence>
<feature type="binding site" evidence="19">
    <location>
        <begin position="9"/>
        <end position="16"/>
    </location>
    <ligand>
        <name>GTP</name>
        <dbReference type="ChEBI" id="CHEBI:37565"/>
    </ligand>
</feature>
<proteinExistence type="inferred from homology"/>
<feature type="binding site" evidence="19">
    <location>
        <position position="85"/>
    </location>
    <ligand>
        <name>GTP</name>
        <dbReference type="ChEBI" id="CHEBI:37565"/>
    </ligand>
</feature>
<evidence type="ECO:0000256" key="8">
    <source>
        <dbReference type="ARBA" id="ARBA00012016"/>
    </source>
</evidence>
<evidence type="ECO:0000256" key="12">
    <source>
        <dbReference type="ARBA" id="ARBA00022741"/>
    </source>
</evidence>
<feature type="binding site" evidence="19">
    <location>
        <position position="64"/>
    </location>
    <ligand>
        <name>GTP</name>
        <dbReference type="ChEBI" id="CHEBI:37565"/>
    </ligand>
</feature>
<organism evidence="20 21">
    <name type="scientific">Zarconia navalis LEGE 11467</name>
    <dbReference type="NCBI Taxonomy" id="1828826"/>
    <lineage>
        <taxon>Bacteria</taxon>
        <taxon>Bacillati</taxon>
        <taxon>Cyanobacteriota</taxon>
        <taxon>Cyanophyceae</taxon>
        <taxon>Oscillatoriophycideae</taxon>
        <taxon>Oscillatoriales</taxon>
        <taxon>Oscillatoriales incertae sedis</taxon>
        <taxon>Zarconia</taxon>
        <taxon>Zarconia navalis</taxon>
    </lineage>
</organism>
<name>A0A928W146_9CYAN</name>
<reference evidence="20" key="1">
    <citation type="submission" date="2020-10" db="EMBL/GenBank/DDBJ databases">
        <authorList>
            <person name="Castelo-Branco R."/>
            <person name="Eusebio N."/>
            <person name="Adriana R."/>
            <person name="Vieira A."/>
            <person name="Brugerolle De Fraissinette N."/>
            <person name="Rezende De Castro R."/>
            <person name="Schneider M.P."/>
            <person name="Vasconcelos V."/>
            <person name="Leao P.N."/>
        </authorList>
    </citation>
    <scope>NUCLEOTIDE SEQUENCE</scope>
    <source>
        <strain evidence="20">LEGE 11467</strain>
    </source>
</reference>
<keyword evidence="15 19" id="KW-0342">GTP-binding</keyword>
<sequence length="193" mass="21364">MSRAILVTGPARSGKSEWAETLAEGMSLPVTYIATAQRNPEDVEWQQRIETHRQRRPTHWQTLEVPIDLAAIVRSASARHCLLVDSLGTWIANFLDRDGETWEKTEAEFLASLTQTAANVILVAEETGWGVIPAYPIGRTFRDRLGTLVRRVGAISNPVYLVAGGHVLNLSALGSPIHIDRGKLAQSERTMDR</sequence>
<protein>
    <recommendedName>
        <fullName evidence="16">Adenosylcobinamide kinase</fullName>
        <ecNumber evidence="8">2.7.1.156</ecNumber>
        <ecNumber evidence="9">2.7.7.62</ecNumber>
    </recommendedName>
    <alternativeName>
        <fullName evidence="17">Adenosylcobinamide-phosphate guanylyltransferase</fullName>
    </alternativeName>
</protein>
<keyword evidence="12 19" id="KW-0547">Nucleotide-binding</keyword>
<keyword evidence="14" id="KW-0067">ATP-binding</keyword>
<dbReference type="Proteomes" id="UP000621799">
    <property type="component" value="Unassembled WGS sequence"/>
</dbReference>
<dbReference type="GO" id="GO:0009236">
    <property type="term" value="P:cobalamin biosynthetic process"/>
    <property type="evidence" value="ECO:0007669"/>
    <property type="project" value="UniProtKB-KW"/>
</dbReference>
<keyword evidence="13 20" id="KW-0418">Kinase</keyword>
<dbReference type="EC" id="2.7.1.156" evidence="8"/>
<dbReference type="EMBL" id="JADEXN010000184">
    <property type="protein sequence ID" value="MBE9041355.1"/>
    <property type="molecule type" value="Genomic_DNA"/>
</dbReference>
<gene>
    <name evidence="20" type="primary">cobU</name>
    <name evidence="20" type="ORF">IQ235_11240</name>
</gene>
<evidence type="ECO:0000256" key="17">
    <source>
        <dbReference type="ARBA" id="ARBA00030571"/>
    </source>
</evidence>
<keyword evidence="20" id="KW-0548">Nucleotidyltransferase</keyword>
<evidence type="ECO:0000256" key="7">
    <source>
        <dbReference type="ARBA" id="ARBA00007490"/>
    </source>
</evidence>
<evidence type="ECO:0000256" key="3">
    <source>
        <dbReference type="ARBA" id="ARBA00001522"/>
    </source>
</evidence>
<comment type="caution">
    <text evidence="20">The sequence shown here is derived from an EMBL/GenBank/DDBJ whole genome shotgun (WGS) entry which is preliminary data.</text>
</comment>
<dbReference type="GO" id="GO:0005524">
    <property type="term" value="F:ATP binding"/>
    <property type="evidence" value="ECO:0007669"/>
    <property type="project" value="UniProtKB-KW"/>
</dbReference>
<comment type="pathway">
    <text evidence="5">Cofactor biosynthesis; adenosylcobalamin biosynthesis; adenosylcobalamin from cob(II)yrinate a,c-diamide: step 6/7.</text>
</comment>
<evidence type="ECO:0000256" key="19">
    <source>
        <dbReference type="PIRSR" id="PIRSR006135-2"/>
    </source>
</evidence>
<evidence type="ECO:0000256" key="14">
    <source>
        <dbReference type="ARBA" id="ARBA00022840"/>
    </source>
</evidence>
<dbReference type="InterPro" id="IPR003203">
    <property type="entry name" value="CobU/CobP"/>
</dbReference>
<evidence type="ECO:0000256" key="13">
    <source>
        <dbReference type="ARBA" id="ARBA00022777"/>
    </source>
</evidence>
<evidence type="ECO:0000256" key="9">
    <source>
        <dbReference type="ARBA" id="ARBA00012523"/>
    </source>
</evidence>
<dbReference type="Gene3D" id="3.40.50.300">
    <property type="entry name" value="P-loop containing nucleotide triphosphate hydrolases"/>
    <property type="match status" value="1"/>
</dbReference>
<dbReference type="AlphaFoldDB" id="A0A928W146"/>
<feature type="active site" description="GMP-histidine intermediate" evidence="18">
    <location>
        <position position="52"/>
    </location>
</feature>
<dbReference type="GO" id="GO:0008820">
    <property type="term" value="F:cobinamide phosphate guanylyltransferase activity"/>
    <property type="evidence" value="ECO:0007669"/>
    <property type="project" value="UniProtKB-EC"/>
</dbReference>
<dbReference type="EC" id="2.7.7.62" evidence="9"/>
<evidence type="ECO:0000256" key="4">
    <source>
        <dbReference type="ARBA" id="ARBA00003889"/>
    </source>
</evidence>
<evidence type="ECO:0000256" key="18">
    <source>
        <dbReference type="PIRSR" id="PIRSR006135-1"/>
    </source>
</evidence>
<evidence type="ECO:0000313" key="20">
    <source>
        <dbReference type="EMBL" id="MBE9041355.1"/>
    </source>
</evidence>
<evidence type="ECO:0000256" key="1">
    <source>
        <dbReference type="ARBA" id="ARBA00000312"/>
    </source>
</evidence>
<evidence type="ECO:0000256" key="10">
    <source>
        <dbReference type="ARBA" id="ARBA00022573"/>
    </source>
</evidence>